<keyword evidence="2" id="KW-1185">Reference proteome</keyword>
<organism evidence="1 2">
    <name type="scientific">Adhaeribacter aerolatus</name>
    <dbReference type="NCBI Taxonomy" id="670289"/>
    <lineage>
        <taxon>Bacteria</taxon>
        <taxon>Pseudomonadati</taxon>
        <taxon>Bacteroidota</taxon>
        <taxon>Cytophagia</taxon>
        <taxon>Cytophagales</taxon>
        <taxon>Hymenobacteraceae</taxon>
        <taxon>Adhaeribacter</taxon>
    </lineage>
</organism>
<protein>
    <submittedName>
        <fullName evidence="1">Uncharacterized protein</fullName>
    </submittedName>
</protein>
<dbReference type="Proteomes" id="UP000321532">
    <property type="component" value="Unassembled WGS sequence"/>
</dbReference>
<evidence type="ECO:0000313" key="1">
    <source>
        <dbReference type="EMBL" id="GEO04491.1"/>
    </source>
</evidence>
<dbReference type="RefSeq" id="WP_146897762.1">
    <property type="nucleotide sequence ID" value="NZ_BJYS01000015.1"/>
</dbReference>
<dbReference type="AlphaFoldDB" id="A0A512AXP8"/>
<reference evidence="1 2" key="1">
    <citation type="submission" date="2019-07" db="EMBL/GenBank/DDBJ databases">
        <title>Whole genome shotgun sequence of Adhaeribacter aerolatus NBRC 106133.</title>
        <authorList>
            <person name="Hosoyama A."/>
            <person name="Uohara A."/>
            <person name="Ohji S."/>
            <person name="Ichikawa N."/>
        </authorList>
    </citation>
    <scope>NUCLEOTIDE SEQUENCE [LARGE SCALE GENOMIC DNA]</scope>
    <source>
        <strain evidence="1 2">NBRC 106133</strain>
    </source>
</reference>
<comment type="caution">
    <text evidence="1">The sequence shown here is derived from an EMBL/GenBank/DDBJ whole genome shotgun (WGS) entry which is preliminary data.</text>
</comment>
<evidence type="ECO:0000313" key="2">
    <source>
        <dbReference type="Proteomes" id="UP000321532"/>
    </source>
</evidence>
<sequence>MMTTEIFKTFCKGRSLSLPHLDSLLGIEDKELMSAYQSGALPVPDAVSEKIEEIIFSDVAELPASSREEKLDQLLSVLKQLPHKGTAVINRIEQAIQDSQHLEIDVAYLEHDVSFWKAFLQLYEKKCRAEKLYVQGSLFTDAVCYY</sequence>
<dbReference type="EMBL" id="BJYS01000015">
    <property type="protein sequence ID" value="GEO04491.1"/>
    <property type="molecule type" value="Genomic_DNA"/>
</dbReference>
<accession>A0A512AXP8</accession>
<name>A0A512AXP8_9BACT</name>
<proteinExistence type="predicted"/>
<gene>
    <name evidence="1" type="ORF">AAE02nite_21550</name>
</gene>